<reference evidence="5 6" key="1">
    <citation type="journal article" date="2020" name="Biotechnol. Biofuels">
        <title>New insights from the biogas microbiome by comprehensive genome-resolved metagenomics of nearly 1600 species originating from multiple anaerobic digesters.</title>
        <authorList>
            <person name="Campanaro S."/>
            <person name="Treu L."/>
            <person name="Rodriguez-R L.M."/>
            <person name="Kovalovszki A."/>
            <person name="Ziels R.M."/>
            <person name="Maus I."/>
            <person name="Zhu X."/>
            <person name="Kougias P.G."/>
            <person name="Basile A."/>
            <person name="Luo G."/>
            <person name="Schluter A."/>
            <person name="Konstantinidis K.T."/>
            <person name="Angelidaki I."/>
        </authorList>
    </citation>
    <scope>NUCLEOTIDE SEQUENCE [LARGE SCALE GENOMIC DNA]</scope>
    <source>
        <strain evidence="5">AS22ysBPME_79</strain>
    </source>
</reference>
<dbReference type="CDD" id="cd00009">
    <property type="entry name" value="AAA"/>
    <property type="match status" value="1"/>
</dbReference>
<proteinExistence type="predicted"/>
<dbReference type="Gene3D" id="1.10.8.60">
    <property type="match status" value="1"/>
</dbReference>
<dbReference type="GO" id="GO:0006260">
    <property type="term" value="P:DNA replication"/>
    <property type="evidence" value="ECO:0007669"/>
    <property type="project" value="UniProtKB-KW"/>
</dbReference>
<evidence type="ECO:0000256" key="3">
    <source>
        <dbReference type="ARBA" id="ARBA00022840"/>
    </source>
</evidence>
<keyword evidence="3" id="KW-0067">ATP-binding</keyword>
<keyword evidence="2" id="KW-0547">Nucleotide-binding</keyword>
<dbReference type="InterPro" id="IPR003959">
    <property type="entry name" value="ATPase_AAA_core"/>
</dbReference>
<dbReference type="GO" id="GO:0003689">
    <property type="term" value="F:DNA clamp loader activity"/>
    <property type="evidence" value="ECO:0007669"/>
    <property type="project" value="InterPro"/>
</dbReference>
<dbReference type="Pfam" id="PF08519">
    <property type="entry name" value="RFC1"/>
    <property type="match status" value="1"/>
</dbReference>
<organism evidence="5 6">
    <name type="scientific">Candidatus Iainarchaeum sp</name>
    <dbReference type="NCBI Taxonomy" id="3101447"/>
    <lineage>
        <taxon>Archaea</taxon>
        <taxon>Candidatus Iainarchaeota</taxon>
        <taxon>Candidatus Iainarchaeia</taxon>
        <taxon>Candidatus Iainarchaeales</taxon>
        <taxon>Candidatus Iainarchaeaceae</taxon>
        <taxon>Candidatus Iainarchaeum</taxon>
    </lineage>
</organism>
<dbReference type="SMART" id="SM00382">
    <property type="entry name" value="AAA"/>
    <property type="match status" value="1"/>
</dbReference>
<dbReference type="GO" id="GO:0005524">
    <property type="term" value="F:ATP binding"/>
    <property type="evidence" value="ECO:0007669"/>
    <property type="project" value="UniProtKB-KW"/>
</dbReference>
<accession>A0A7K4C099</accession>
<dbReference type="Pfam" id="PF21960">
    <property type="entry name" value="RCF1-5-like_lid"/>
    <property type="match status" value="1"/>
</dbReference>
<comment type="caution">
    <text evidence="5">The sequence shown here is derived from an EMBL/GenBank/DDBJ whole genome shotgun (WGS) entry which is preliminary data.</text>
</comment>
<keyword evidence="1" id="KW-0235">DNA replication</keyword>
<sequence>MEAQIVTPQKPVLFTDKYFPKSFEEFIGNVEIVDFTIDWAKKWGEGKKQKPLLFFGSPGVGKTALALLIAKEMGWQLFESNASDLRNKEEIEKVAGAATGNASLFGGLRLVLIDEIDCLQVQDRGGASAIASIVKESNNPVILTANDLYGDKKLIPFRTICELKEFKKINYLSIAKKLREICDKENIAYEEEAIKELAKNSSGDYRSTLLDLHSLSPNITLLDVKNLDTRQRKEKVFSVLTKIFKGDNLREINQFVYNSEVPNDLLIRWVEENIPRQFDSKDSAVAFDYLSKGDIFNGRIMRRQHYSFLKYSGFLSTTAVGLSRSKNYNSFIPFQFPSLLSSLSASSSSRTLRKSIAKKVAKKIHCSSSQAVQDMWLLSLLMQSDKAEHLVLGFDFDEKEIMFLLGGKKEKKAKELLTKAKELEKKIIYEKSFNKQSKLF</sequence>
<dbReference type="SUPFAM" id="SSF52540">
    <property type="entry name" value="P-loop containing nucleoside triphosphate hydrolases"/>
    <property type="match status" value="1"/>
</dbReference>
<dbReference type="GO" id="GO:0016887">
    <property type="term" value="F:ATP hydrolysis activity"/>
    <property type="evidence" value="ECO:0007669"/>
    <property type="project" value="InterPro"/>
</dbReference>
<dbReference type="PANTHER" id="PTHR23389">
    <property type="entry name" value="CHROMOSOME TRANSMISSION FIDELITY FACTOR 18"/>
    <property type="match status" value="1"/>
</dbReference>
<dbReference type="InterPro" id="IPR027417">
    <property type="entry name" value="P-loop_NTPase"/>
</dbReference>
<name>A0A7K4C099_9ARCH</name>
<protein>
    <submittedName>
        <fullName evidence="5">Replication factor C large subunit</fullName>
    </submittedName>
</protein>
<dbReference type="GO" id="GO:0005663">
    <property type="term" value="C:DNA replication factor C complex"/>
    <property type="evidence" value="ECO:0007669"/>
    <property type="project" value="InterPro"/>
</dbReference>
<dbReference type="AlphaFoldDB" id="A0A7K4C099"/>
<gene>
    <name evidence="5" type="ORF">GX950_03590</name>
</gene>
<dbReference type="InterPro" id="IPR013725">
    <property type="entry name" value="DNA_replication_fac_RFC1_C"/>
</dbReference>
<dbReference type="InterPro" id="IPR047854">
    <property type="entry name" value="RFC_lid"/>
</dbReference>
<evidence type="ECO:0000313" key="6">
    <source>
        <dbReference type="Proteomes" id="UP000526302"/>
    </source>
</evidence>
<dbReference type="PANTHER" id="PTHR23389:SF6">
    <property type="entry name" value="REPLICATION FACTOR C SUBUNIT 1"/>
    <property type="match status" value="1"/>
</dbReference>
<feature type="domain" description="AAA+ ATPase" evidence="4">
    <location>
        <begin position="48"/>
        <end position="170"/>
    </location>
</feature>
<dbReference type="EMBL" id="JAAZKV010000030">
    <property type="protein sequence ID" value="NMA44865.1"/>
    <property type="molecule type" value="Genomic_DNA"/>
</dbReference>
<evidence type="ECO:0000256" key="2">
    <source>
        <dbReference type="ARBA" id="ARBA00022741"/>
    </source>
</evidence>
<dbReference type="Pfam" id="PF00004">
    <property type="entry name" value="AAA"/>
    <property type="match status" value="1"/>
</dbReference>
<dbReference type="Gene3D" id="3.40.50.300">
    <property type="entry name" value="P-loop containing nucleotide triphosphate hydrolases"/>
    <property type="match status" value="1"/>
</dbReference>
<evidence type="ECO:0000259" key="4">
    <source>
        <dbReference type="SMART" id="SM00382"/>
    </source>
</evidence>
<dbReference type="CDD" id="cd18140">
    <property type="entry name" value="HLD_clamp_RFC"/>
    <property type="match status" value="1"/>
</dbReference>
<dbReference type="Proteomes" id="UP000526302">
    <property type="component" value="Unassembled WGS sequence"/>
</dbReference>
<evidence type="ECO:0000313" key="5">
    <source>
        <dbReference type="EMBL" id="NMA44865.1"/>
    </source>
</evidence>
<dbReference type="NCBIfam" id="NF003229">
    <property type="entry name" value="PRK04195.1-5"/>
    <property type="match status" value="1"/>
</dbReference>
<evidence type="ECO:0000256" key="1">
    <source>
        <dbReference type="ARBA" id="ARBA00022705"/>
    </source>
</evidence>
<dbReference type="InterPro" id="IPR003593">
    <property type="entry name" value="AAA+_ATPase"/>
</dbReference>